<sequence length="323" mass="36287">MVIRTTNSQLRGTTLKVLVAKLHTLHKPTHSLMLIWGLEKCGGGGGADKRTGFNPIIELSLAFVRDSEWKRIRTVMTAMFTTAKVKRLTPLILKCVDTMNDNIDNIIGKSNGKLSAPVDVKPLTGAYAMESIINVTFGVKVSAMADPNNPIIENIRKINKQSLLSWVRLSIILLAPYVARMLRLSQLDHKVTQYFRDLTLNLIDERNRVSETERAVKRVDFLQLMLDSMRDKSNETIDGSEEYTDSGSGEKYREIRATASMRGNGLSYDEIVAQCVMFMLAGYDGVSVTISICLYAITKHPEVQQKLYKEIHTFHEQKAACTE</sequence>
<comment type="similarity">
    <text evidence="4">Belongs to the cytochrome P450 family.</text>
</comment>
<dbReference type="GO" id="GO:0008395">
    <property type="term" value="F:steroid hydroxylase activity"/>
    <property type="evidence" value="ECO:0007669"/>
    <property type="project" value="TreeGrafter"/>
</dbReference>
<dbReference type="InterPro" id="IPR050705">
    <property type="entry name" value="Cytochrome_P450_3A"/>
</dbReference>
<protein>
    <recommendedName>
        <fullName evidence="15">Cytochrome P450</fullName>
    </recommendedName>
</protein>
<organism evidence="13">
    <name type="scientific">Oppiella nova</name>
    <dbReference type="NCBI Taxonomy" id="334625"/>
    <lineage>
        <taxon>Eukaryota</taxon>
        <taxon>Metazoa</taxon>
        <taxon>Ecdysozoa</taxon>
        <taxon>Arthropoda</taxon>
        <taxon>Chelicerata</taxon>
        <taxon>Arachnida</taxon>
        <taxon>Acari</taxon>
        <taxon>Acariformes</taxon>
        <taxon>Sarcoptiformes</taxon>
        <taxon>Oribatida</taxon>
        <taxon>Brachypylina</taxon>
        <taxon>Oppioidea</taxon>
        <taxon>Oppiidae</taxon>
        <taxon>Oppiella</taxon>
    </lineage>
</organism>
<dbReference type="SUPFAM" id="SSF48264">
    <property type="entry name" value="Cytochrome P450"/>
    <property type="match status" value="1"/>
</dbReference>
<keyword evidence="6" id="KW-0479">Metal-binding</keyword>
<dbReference type="EMBL" id="CAJPVJ010000758">
    <property type="protein sequence ID" value="CAG2163320.1"/>
    <property type="molecule type" value="Genomic_DNA"/>
</dbReference>
<proteinExistence type="inferred from homology"/>
<evidence type="ECO:0000256" key="4">
    <source>
        <dbReference type="ARBA" id="ARBA00010617"/>
    </source>
</evidence>
<comment type="cofactor">
    <cofactor evidence="1">
        <name>heme</name>
        <dbReference type="ChEBI" id="CHEBI:30413"/>
    </cofactor>
</comment>
<evidence type="ECO:0000256" key="3">
    <source>
        <dbReference type="ARBA" id="ARBA00004586"/>
    </source>
</evidence>
<dbReference type="InterPro" id="IPR002402">
    <property type="entry name" value="Cyt_P450_E_grp-II"/>
</dbReference>
<accession>A0A7R9LHL9</accession>
<evidence type="ECO:0000256" key="2">
    <source>
        <dbReference type="ARBA" id="ARBA00004524"/>
    </source>
</evidence>
<dbReference type="PANTHER" id="PTHR24302">
    <property type="entry name" value="CYTOCHROME P450 FAMILY 3"/>
    <property type="match status" value="1"/>
</dbReference>
<keyword evidence="11" id="KW-0503">Monooxygenase</keyword>
<keyword evidence="8" id="KW-0492">Microsome</keyword>
<dbReference type="PRINTS" id="PR01689">
    <property type="entry name" value="EP450IICYP3A"/>
</dbReference>
<comment type="subcellular location">
    <subcellularLocation>
        <location evidence="3">Endoplasmic reticulum membrane</location>
    </subcellularLocation>
    <subcellularLocation>
        <location evidence="2">Microsome membrane</location>
    </subcellularLocation>
</comment>
<keyword evidence="14" id="KW-1185">Reference proteome</keyword>
<keyword evidence="7" id="KW-0256">Endoplasmic reticulum</keyword>
<evidence type="ECO:0000256" key="12">
    <source>
        <dbReference type="ARBA" id="ARBA00023136"/>
    </source>
</evidence>
<evidence type="ECO:0000256" key="8">
    <source>
        <dbReference type="ARBA" id="ARBA00022848"/>
    </source>
</evidence>
<dbReference type="InterPro" id="IPR001128">
    <property type="entry name" value="Cyt_P450"/>
</dbReference>
<evidence type="ECO:0008006" key="15">
    <source>
        <dbReference type="Google" id="ProtNLM"/>
    </source>
</evidence>
<gene>
    <name evidence="13" type="ORF">ONB1V03_LOCUS2899</name>
</gene>
<keyword evidence="9" id="KW-0560">Oxidoreductase</keyword>
<dbReference type="Pfam" id="PF00067">
    <property type="entry name" value="p450"/>
    <property type="match status" value="1"/>
</dbReference>
<dbReference type="GO" id="GO:0005789">
    <property type="term" value="C:endoplasmic reticulum membrane"/>
    <property type="evidence" value="ECO:0007669"/>
    <property type="project" value="UniProtKB-SubCell"/>
</dbReference>
<name>A0A7R9LHL9_9ACAR</name>
<reference evidence="13" key="1">
    <citation type="submission" date="2020-11" db="EMBL/GenBank/DDBJ databases">
        <authorList>
            <person name="Tran Van P."/>
        </authorList>
    </citation>
    <scope>NUCLEOTIDE SEQUENCE</scope>
</reference>
<evidence type="ECO:0000256" key="6">
    <source>
        <dbReference type="ARBA" id="ARBA00022723"/>
    </source>
</evidence>
<dbReference type="PANTHER" id="PTHR24302:SF15">
    <property type="entry name" value="FATTY-ACID PEROXYGENASE"/>
    <property type="match status" value="1"/>
</dbReference>
<dbReference type="PRINTS" id="PR00464">
    <property type="entry name" value="EP450II"/>
</dbReference>
<evidence type="ECO:0000256" key="5">
    <source>
        <dbReference type="ARBA" id="ARBA00022617"/>
    </source>
</evidence>
<keyword evidence="12" id="KW-0472">Membrane</keyword>
<keyword evidence="5" id="KW-0349">Heme</keyword>
<dbReference type="AlphaFoldDB" id="A0A7R9LHL9"/>
<dbReference type="EMBL" id="OC915583">
    <property type="protein sequence ID" value="CAD7641070.1"/>
    <property type="molecule type" value="Genomic_DNA"/>
</dbReference>
<evidence type="ECO:0000256" key="10">
    <source>
        <dbReference type="ARBA" id="ARBA00023004"/>
    </source>
</evidence>
<evidence type="ECO:0000256" key="9">
    <source>
        <dbReference type="ARBA" id="ARBA00023002"/>
    </source>
</evidence>
<dbReference type="Gene3D" id="1.10.630.10">
    <property type="entry name" value="Cytochrome P450"/>
    <property type="match status" value="1"/>
</dbReference>
<evidence type="ECO:0000256" key="11">
    <source>
        <dbReference type="ARBA" id="ARBA00023033"/>
    </source>
</evidence>
<evidence type="ECO:0000313" key="14">
    <source>
        <dbReference type="Proteomes" id="UP000728032"/>
    </source>
</evidence>
<dbReference type="GO" id="GO:0020037">
    <property type="term" value="F:heme binding"/>
    <property type="evidence" value="ECO:0007669"/>
    <property type="project" value="InterPro"/>
</dbReference>
<dbReference type="InterPro" id="IPR036396">
    <property type="entry name" value="Cyt_P450_sf"/>
</dbReference>
<evidence type="ECO:0000313" key="13">
    <source>
        <dbReference type="EMBL" id="CAD7641070.1"/>
    </source>
</evidence>
<keyword evidence="10" id="KW-0408">Iron</keyword>
<dbReference type="Proteomes" id="UP000728032">
    <property type="component" value="Unassembled WGS sequence"/>
</dbReference>
<evidence type="ECO:0000256" key="1">
    <source>
        <dbReference type="ARBA" id="ARBA00001971"/>
    </source>
</evidence>
<dbReference type="GO" id="GO:0016712">
    <property type="term" value="F:oxidoreductase activity, acting on paired donors, with incorporation or reduction of molecular oxygen, reduced flavin or flavoprotein as one donor, and incorporation of one atom of oxygen"/>
    <property type="evidence" value="ECO:0007669"/>
    <property type="project" value="InterPro"/>
</dbReference>
<evidence type="ECO:0000256" key="7">
    <source>
        <dbReference type="ARBA" id="ARBA00022824"/>
    </source>
</evidence>
<dbReference type="GO" id="GO:0005506">
    <property type="term" value="F:iron ion binding"/>
    <property type="evidence" value="ECO:0007669"/>
    <property type="project" value="InterPro"/>
</dbReference>
<dbReference type="InterPro" id="IPR008072">
    <property type="entry name" value="Cyt_P450_E_CYP3A"/>
</dbReference>
<dbReference type="OrthoDB" id="6431779at2759"/>